<gene>
    <name evidence="2" type="ORF">C3B59_09620</name>
</gene>
<organism evidence="2 3">
    <name type="scientific">Cryobacterium zongtaii</name>
    <dbReference type="NCBI Taxonomy" id="1259217"/>
    <lineage>
        <taxon>Bacteria</taxon>
        <taxon>Bacillati</taxon>
        <taxon>Actinomycetota</taxon>
        <taxon>Actinomycetes</taxon>
        <taxon>Micrococcales</taxon>
        <taxon>Microbacteriaceae</taxon>
        <taxon>Cryobacterium</taxon>
    </lineage>
</organism>
<evidence type="ECO:0000313" key="2">
    <source>
        <dbReference type="EMBL" id="POH64714.1"/>
    </source>
</evidence>
<evidence type="ECO:0000313" key="3">
    <source>
        <dbReference type="Proteomes" id="UP000237104"/>
    </source>
</evidence>
<proteinExistence type="predicted"/>
<reference evidence="2 3" key="1">
    <citation type="submission" date="2018-01" db="EMBL/GenBank/DDBJ databases">
        <title>Cryobacterium sp. nov., from glaciers in China.</title>
        <authorList>
            <person name="Liu Q."/>
            <person name="Xin Y.-H."/>
        </authorList>
    </citation>
    <scope>NUCLEOTIDE SEQUENCE [LARGE SCALE GENOMIC DNA]</scope>
    <source>
        <strain evidence="2 3">TMB1-8</strain>
    </source>
</reference>
<protein>
    <submittedName>
        <fullName evidence="2">Uncharacterized protein</fullName>
    </submittedName>
</protein>
<feature type="region of interest" description="Disordered" evidence="1">
    <location>
        <begin position="206"/>
        <end position="229"/>
    </location>
</feature>
<sequence>MTFGVSSKGWTAWDLTRRISPRDQVRVMKRDAYGRLDENSYPSVHRVGPHSPTTPWAMNLADERGFFRVLCFDFDGKTRGEVDDDLMEQAQDECDALSRLLDSLSIAHVVCQSSGTGGRHIWITLRDGAAAERMVALSGAAQANFRTLDHGMLNNPRTGAARPPLSPHRDGSSSTVLWGDLDSLTDATTTLDDLAALTAALEKRKPALRAADSAPTGEVSEQHRAHRTLSGAGTAHMATIGGGSNPSWTGFACLLSAANAGWTLSDVEHAAKSAPGMEHYRTKNNGRGSRHTRSTGEARARLERQWAKALQYAAVQRPLPSSREPADLTELNAIVTDVDVLLSRLAASPGRWGSTEKAISQSTILLALAYLTLQTGKRVVAASTRDLALMGALGRTTAADALTALARDGFIERVTPSDDGNAAEWRLLREFSTTHGTVRPQLLDNPRPPSELFNLRASLVTVLENQLTDQRHDLFTRAGLGHLAGKIYALLRQIPALTVETAARLLGVSTRHTATILSRLCRHKLIVKHPEGWARSKRDLRDHAARAEGVAGALANRVERYRAEREVWAWWHAELDRMTTAPRARPRRLHVTSRTLEFTDNRPGERSWPLYPRDRDGRGDHRMARYWAVNGMLAPGSLWWSSAA</sequence>
<evidence type="ECO:0000256" key="1">
    <source>
        <dbReference type="SAM" id="MobiDB-lite"/>
    </source>
</evidence>
<dbReference type="AlphaFoldDB" id="A0A2S3ZE23"/>
<accession>A0A2S3ZE23</accession>
<dbReference type="OrthoDB" id="3211423at2"/>
<name>A0A2S3ZE23_9MICO</name>
<dbReference type="Proteomes" id="UP000237104">
    <property type="component" value="Unassembled WGS sequence"/>
</dbReference>
<dbReference type="EMBL" id="PPXF01000045">
    <property type="protein sequence ID" value="POH64714.1"/>
    <property type="molecule type" value="Genomic_DNA"/>
</dbReference>
<comment type="caution">
    <text evidence="2">The sequence shown here is derived from an EMBL/GenBank/DDBJ whole genome shotgun (WGS) entry which is preliminary data.</text>
</comment>